<sequence length="169" mass="18331">MTANVNGVKVDPPTEASNPTNSTSTPPGIPNTSDLTNAIKKGNIDAVQALIERGADVNGQLPWERTVLQAALQLDKPQIDCVKILLENGANIYDTGNGFPNALVLAVVRRLDNVFDLMMDGGYIQNKAELPANHRFHLHPTILHVAATERASVFYHRQTRTLLPVVASC</sequence>
<proteinExistence type="predicted"/>
<feature type="region of interest" description="Disordered" evidence="2">
    <location>
        <begin position="1"/>
        <end position="31"/>
    </location>
</feature>
<dbReference type="PROSITE" id="PS50297">
    <property type="entry name" value="ANK_REP_REGION"/>
    <property type="match status" value="1"/>
</dbReference>
<comment type="caution">
    <text evidence="3">The sequence shown here is derived from an EMBL/GenBank/DDBJ whole genome shotgun (WGS) entry which is preliminary data.</text>
</comment>
<feature type="compositionally biased region" description="Polar residues" evidence="2">
    <location>
        <begin position="15"/>
        <end position="31"/>
    </location>
</feature>
<keyword evidence="4" id="KW-1185">Reference proteome</keyword>
<protein>
    <submittedName>
        <fullName evidence="3">Uncharacterized protein</fullName>
    </submittedName>
</protein>
<reference evidence="3 4" key="1">
    <citation type="submission" date="2017-06" db="EMBL/GenBank/DDBJ databases">
        <title>Comparative genomic analysis of Ambrosia Fusariam Clade fungi.</title>
        <authorList>
            <person name="Stajich J.E."/>
            <person name="Carrillo J."/>
            <person name="Kijimoto T."/>
            <person name="Eskalen A."/>
            <person name="O'Donnell K."/>
            <person name="Kasson M."/>
        </authorList>
    </citation>
    <scope>NUCLEOTIDE SEQUENCE [LARGE SCALE GENOMIC DNA]</scope>
    <source>
        <strain evidence="3 4">NRRL62584</strain>
    </source>
</reference>
<dbReference type="STRING" id="1325734.A0A428QDM2"/>
<dbReference type="InterPro" id="IPR002110">
    <property type="entry name" value="Ankyrin_rpt"/>
</dbReference>
<evidence type="ECO:0000256" key="2">
    <source>
        <dbReference type="SAM" id="MobiDB-lite"/>
    </source>
</evidence>
<dbReference type="InterPro" id="IPR052391">
    <property type="entry name" value="E3_Ligase-Neurotoxin"/>
</dbReference>
<dbReference type="PANTHER" id="PTHR24133:SF40">
    <property type="entry name" value="ANKYRIN REPEAT DOMAIN 44"/>
    <property type="match status" value="1"/>
</dbReference>
<dbReference type="Gene3D" id="1.25.40.20">
    <property type="entry name" value="Ankyrin repeat-containing domain"/>
    <property type="match status" value="1"/>
</dbReference>
<organism evidence="3 4">
    <name type="scientific">Fusarium duplospermum</name>
    <dbReference type="NCBI Taxonomy" id="1325734"/>
    <lineage>
        <taxon>Eukaryota</taxon>
        <taxon>Fungi</taxon>
        <taxon>Dikarya</taxon>
        <taxon>Ascomycota</taxon>
        <taxon>Pezizomycotina</taxon>
        <taxon>Sordariomycetes</taxon>
        <taxon>Hypocreomycetidae</taxon>
        <taxon>Hypocreales</taxon>
        <taxon>Nectriaceae</taxon>
        <taxon>Fusarium</taxon>
        <taxon>Fusarium solani species complex</taxon>
    </lineage>
</organism>
<dbReference type="EMBL" id="NKCI01000039">
    <property type="protein sequence ID" value="RSL63412.1"/>
    <property type="molecule type" value="Genomic_DNA"/>
</dbReference>
<dbReference type="AlphaFoldDB" id="A0A428QDM2"/>
<feature type="repeat" description="ANK" evidence="1">
    <location>
        <begin position="30"/>
        <end position="58"/>
    </location>
</feature>
<dbReference type="Proteomes" id="UP000288168">
    <property type="component" value="Unassembled WGS sequence"/>
</dbReference>
<dbReference type="InterPro" id="IPR036770">
    <property type="entry name" value="Ankyrin_rpt-contain_sf"/>
</dbReference>
<dbReference type="OrthoDB" id="341259at2759"/>
<dbReference type="PROSITE" id="PS50088">
    <property type="entry name" value="ANK_REPEAT"/>
    <property type="match status" value="1"/>
</dbReference>
<gene>
    <name evidence="3" type="ORF">CEP54_005250</name>
</gene>
<dbReference type="Pfam" id="PF12796">
    <property type="entry name" value="Ank_2"/>
    <property type="match status" value="1"/>
</dbReference>
<evidence type="ECO:0000256" key="1">
    <source>
        <dbReference type="PROSITE-ProRule" id="PRU00023"/>
    </source>
</evidence>
<evidence type="ECO:0000313" key="4">
    <source>
        <dbReference type="Proteomes" id="UP000288168"/>
    </source>
</evidence>
<dbReference type="PANTHER" id="PTHR24133">
    <property type="entry name" value="ANKYRIN DOMAIN-CONTAINING"/>
    <property type="match status" value="1"/>
</dbReference>
<dbReference type="SMART" id="SM00248">
    <property type="entry name" value="ANK"/>
    <property type="match status" value="2"/>
</dbReference>
<evidence type="ECO:0000313" key="3">
    <source>
        <dbReference type="EMBL" id="RSL63412.1"/>
    </source>
</evidence>
<name>A0A428QDM2_9HYPO</name>
<keyword evidence="1" id="KW-0040">ANK repeat</keyword>
<dbReference type="SUPFAM" id="SSF48403">
    <property type="entry name" value="Ankyrin repeat"/>
    <property type="match status" value="1"/>
</dbReference>
<accession>A0A428QDM2</accession>